<proteinExistence type="inferred from homology"/>
<evidence type="ECO:0000256" key="2">
    <source>
        <dbReference type="ARBA" id="ARBA00010846"/>
    </source>
</evidence>
<evidence type="ECO:0000313" key="8">
    <source>
        <dbReference type="WBParaSite" id="jg23295"/>
    </source>
</evidence>
<feature type="region of interest" description="Disordered" evidence="5">
    <location>
        <begin position="329"/>
        <end position="348"/>
    </location>
</feature>
<dbReference type="SUPFAM" id="SSF54695">
    <property type="entry name" value="POZ domain"/>
    <property type="match status" value="1"/>
</dbReference>
<dbReference type="InterPro" id="IPR056423">
    <property type="entry name" value="BACK_BPM_SPOP"/>
</dbReference>
<feature type="domain" description="BTB" evidence="6">
    <location>
        <begin position="166"/>
        <end position="237"/>
    </location>
</feature>
<dbReference type="SUPFAM" id="SSF49599">
    <property type="entry name" value="TRAF domain-like"/>
    <property type="match status" value="1"/>
</dbReference>
<comment type="similarity">
    <text evidence="2">Belongs to the Tdpoz family.</text>
</comment>
<keyword evidence="4" id="KW-0539">Nucleus</keyword>
<comment type="subcellular location">
    <subcellularLocation>
        <location evidence="1">Nucleus</location>
    </subcellularLocation>
</comment>
<dbReference type="Gene3D" id="3.30.710.10">
    <property type="entry name" value="Potassium Channel Kv1.1, Chain A"/>
    <property type="match status" value="1"/>
</dbReference>
<dbReference type="PANTHER" id="PTHR24413">
    <property type="entry name" value="SPECKLE-TYPE POZ PROTEIN"/>
    <property type="match status" value="1"/>
</dbReference>
<evidence type="ECO:0000256" key="4">
    <source>
        <dbReference type="ARBA" id="ARBA00023242"/>
    </source>
</evidence>
<dbReference type="Pfam" id="PF24570">
    <property type="entry name" value="BACK_BPM_SPOP"/>
    <property type="match status" value="1"/>
</dbReference>
<dbReference type="SMART" id="SM00225">
    <property type="entry name" value="BTB"/>
    <property type="match status" value="1"/>
</dbReference>
<evidence type="ECO:0000256" key="3">
    <source>
        <dbReference type="ARBA" id="ARBA00022786"/>
    </source>
</evidence>
<evidence type="ECO:0000259" key="6">
    <source>
        <dbReference type="PROSITE" id="PS50097"/>
    </source>
</evidence>
<evidence type="ECO:0000256" key="5">
    <source>
        <dbReference type="SAM" id="MobiDB-lite"/>
    </source>
</evidence>
<dbReference type="Proteomes" id="UP000887574">
    <property type="component" value="Unplaced"/>
</dbReference>
<reference evidence="8" key="1">
    <citation type="submission" date="2022-11" db="UniProtKB">
        <authorList>
            <consortium name="WormBaseParasite"/>
        </authorList>
    </citation>
    <scope>IDENTIFICATION</scope>
</reference>
<dbReference type="InterPro" id="IPR000210">
    <property type="entry name" value="BTB/POZ_dom"/>
</dbReference>
<name>A0A915DSV2_9BILA</name>
<protein>
    <submittedName>
        <fullName evidence="8">BTB domain-containing protein</fullName>
    </submittedName>
</protein>
<evidence type="ECO:0000313" key="7">
    <source>
        <dbReference type="Proteomes" id="UP000887574"/>
    </source>
</evidence>
<accession>A0A915DSV2</accession>
<feature type="compositionally biased region" description="Basic and acidic residues" evidence="5">
    <location>
        <begin position="333"/>
        <end position="348"/>
    </location>
</feature>
<dbReference type="Pfam" id="PF00651">
    <property type="entry name" value="BTB"/>
    <property type="match status" value="1"/>
</dbReference>
<sequence>MWTIKGFSQCECRYLETTVKIKDASTSNGPLNDSSLASPLSFRIRLHPQGNKESNKDFCFCQVFSCSNVTKFKAKFSVFNSRNEEVPATVYTGTQQLNGYFEYIRRDLLISHIQPTDEIQLMLSLTIVSDTVTKSSQSVVAATLPEPRPSELALDFEMMFKNERHSDFKIICQNGKETKEIKVHKLVLSARSPVFSAMLESHTEEAQSGQVVYDDIDFEVMVDMLFFCYSGRSNSLQSMALDLLVVADRFQLIGLKNMSDQVLRNGLNAENVCRNLVIADMHNSNGLKADAIRFITQHSNLVIETEGWAAMVKEHPRLVTEIVGAMSSSEQRASLDPEPSAKRTRFDC</sequence>
<dbReference type="InterPro" id="IPR011333">
    <property type="entry name" value="SKP1/BTB/POZ_sf"/>
</dbReference>
<evidence type="ECO:0000256" key="1">
    <source>
        <dbReference type="ARBA" id="ARBA00004123"/>
    </source>
</evidence>
<dbReference type="PROSITE" id="PS50097">
    <property type="entry name" value="BTB"/>
    <property type="match status" value="1"/>
</dbReference>
<dbReference type="GO" id="GO:0005634">
    <property type="term" value="C:nucleus"/>
    <property type="evidence" value="ECO:0007669"/>
    <property type="project" value="UniProtKB-SubCell"/>
</dbReference>
<organism evidence="7 8">
    <name type="scientific">Ditylenchus dipsaci</name>
    <dbReference type="NCBI Taxonomy" id="166011"/>
    <lineage>
        <taxon>Eukaryota</taxon>
        <taxon>Metazoa</taxon>
        <taxon>Ecdysozoa</taxon>
        <taxon>Nematoda</taxon>
        <taxon>Chromadorea</taxon>
        <taxon>Rhabditida</taxon>
        <taxon>Tylenchina</taxon>
        <taxon>Tylenchomorpha</taxon>
        <taxon>Sphaerularioidea</taxon>
        <taxon>Anguinidae</taxon>
        <taxon>Anguininae</taxon>
        <taxon>Ditylenchus</taxon>
    </lineage>
</organism>
<keyword evidence="3" id="KW-0833">Ubl conjugation pathway</keyword>
<dbReference type="AlphaFoldDB" id="A0A915DSV2"/>
<dbReference type="Gene3D" id="1.25.40.420">
    <property type="match status" value="1"/>
</dbReference>
<keyword evidence="7" id="KW-1185">Reference proteome</keyword>
<dbReference type="WBParaSite" id="jg23295">
    <property type="protein sequence ID" value="jg23295"/>
    <property type="gene ID" value="jg23295"/>
</dbReference>